<sequence length="85" mass="9542">MRRFELIEGNSSKFWEVEQAASDLNIRWGRIGTAGQSQTKPCADAAKASAAPTRLVAEKTGKGYAEKSVSRRARRSAHRRRNPRR</sequence>
<name>A0A1H0T8V0_9BURK</name>
<dbReference type="InterPro" id="IPR008893">
    <property type="entry name" value="WGR_domain"/>
</dbReference>
<dbReference type="PROSITE" id="PS51977">
    <property type="entry name" value="WGR"/>
    <property type="match status" value="1"/>
</dbReference>
<feature type="region of interest" description="Disordered" evidence="1">
    <location>
        <begin position="34"/>
        <end position="85"/>
    </location>
</feature>
<evidence type="ECO:0000313" key="4">
    <source>
        <dbReference type="Proteomes" id="UP000199317"/>
    </source>
</evidence>
<dbReference type="Gene3D" id="2.20.140.10">
    <property type="entry name" value="WGR domain"/>
    <property type="match status" value="1"/>
</dbReference>
<feature type="compositionally biased region" description="Basic and acidic residues" evidence="1">
    <location>
        <begin position="56"/>
        <end position="69"/>
    </location>
</feature>
<dbReference type="SMART" id="SM00773">
    <property type="entry name" value="WGR"/>
    <property type="match status" value="1"/>
</dbReference>
<evidence type="ECO:0000256" key="1">
    <source>
        <dbReference type="SAM" id="MobiDB-lite"/>
    </source>
</evidence>
<gene>
    <name evidence="3" type="ORF">SAMN04489708_11486</name>
</gene>
<dbReference type="InterPro" id="IPR049809">
    <property type="entry name" value="YehF/YfeS-like_WGR"/>
</dbReference>
<keyword evidence="4" id="KW-1185">Reference proteome</keyword>
<dbReference type="GO" id="GO:0003677">
    <property type="term" value="F:DNA binding"/>
    <property type="evidence" value="ECO:0007669"/>
    <property type="project" value="UniProtKB-KW"/>
</dbReference>
<evidence type="ECO:0000313" key="3">
    <source>
        <dbReference type="EMBL" id="SDP50493.1"/>
    </source>
</evidence>
<organism evidence="3 4">
    <name type="scientific">Paracidovorax cattleyae</name>
    <dbReference type="NCBI Taxonomy" id="80868"/>
    <lineage>
        <taxon>Bacteria</taxon>
        <taxon>Pseudomonadati</taxon>
        <taxon>Pseudomonadota</taxon>
        <taxon>Betaproteobacteria</taxon>
        <taxon>Burkholderiales</taxon>
        <taxon>Comamonadaceae</taxon>
        <taxon>Paracidovorax</taxon>
    </lineage>
</organism>
<dbReference type="Proteomes" id="UP000199317">
    <property type="component" value="Unassembled WGS sequence"/>
</dbReference>
<dbReference type="EMBL" id="FNJL01000014">
    <property type="protein sequence ID" value="SDP50493.1"/>
    <property type="molecule type" value="Genomic_DNA"/>
</dbReference>
<reference evidence="4" key="1">
    <citation type="submission" date="2016-10" db="EMBL/GenBank/DDBJ databases">
        <authorList>
            <person name="Varghese N."/>
            <person name="Submissions S."/>
        </authorList>
    </citation>
    <scope>NUCLEOTIDE SEQUENCE [LARGE SCALE GENOMIC DNA]</scope>
    <source>
        <strain evidence="4">DSM 17101</strain>
    </source>
</reference>
<dbReference type="RefSeq" id="WP_225978971.1">
    <property type="nucleotide sequence ID" value="NZ_CP028290.1"/>
</dbReference>
<evidence type="ECO:0000259" key="2">
    <source>
        <dbReference type="PROSITE" id="PS51977"/>
    </source>
</evidence>
<accession>A0A1H0T8V0</accession>
<keyword evidence="3" id="KW-0238">DNA-binding</keyword>
<dbReference type="AlphaFoldDB" id="A0A1H0T8V0"/>
<dbReference type="Pfam" id="PF05406">
    <property type="entry name" value="WGR"/>
    <property type="match status" value="1"/>
</dbReference>
<feature type="domain" description="WGR" evidence="2">
    <location>
        <begin position="1"/>
        <end position="85"/>
    </location>
</feature>
<protein>
    <submittedName>
        <fullName evidence="3">WGR domain-containing protein, predicted DNA-binding domain in MolR</fullName>
    </submittedName>
</protein>
<dbReference type="SUPFAM" id="SSF142921">
    <property type="entry name" value="WGR domain-like"/>
    <property type="match status" value="1"/>
</dbReference>
<feature type="compositionally biased region" description="Basic residues" evidence="1">
    <location>
        <begin position="70"/>
        <end position="85"/>
    </location>
</feature>
<dbReference type="CDD" id="cd07996">
    <property type="entry name" value="WGR_MMR_like"/>
    <property type="match status" value="1"/>
</dbReference>
<proteinExistence type="predicted"/>
<dbReference type="InterPro" id="IPR036930">
    <property type="entry name" value="WGR_dom_sf"/>
</dbReference>